<accession>A0A7G3ZAM0</accession>
<dbReference type="InterPro" id="IPR020485">
    <property type="entry name" value="Spg4"/>
</dbReference>
<comment type="similarity">
    <text evidence="2">Belongs to the SPG4 family.</text>
</comment>
<dbReference type="Pfam" id="PF17325">
    <property type="entry name" value="SPG4"/>
    <property type="match status" value="1"/>
</dbReference>
<evidence type="ECO:0000256" key="1">
    <source>
        <dbReference type="ARBA" id="ARBA00003155"/>
    </source>
</evidence>
<organism evidence="5 6">
    <name type="scientific">Torulaspora globosa</name>
    <dbReference type="NCBI Taxonomy" id="48254"/>
    <lineage>
        <taxon>Eukaryota</taxon>
        <taxon>Fungi</taxon>
        <taxon>Dikarya</taxon>
        <taxon>Ascomycota</taxon>
        <taxon>Saccharomycotina</taxon>
        <taxon>Saccharomycetes</taxon>
        <taxon>Saccharomycetales</taxon>
        <taxon>Saccharomycetaceae</taxon>
        <taxon>Torulaspora</taxon>
    </lineage>
</organism>
<dbReference type="KEGG" id="tgb:HG536_0A03740"/>
<reference evidence="5 6" key="1">
    <citation type="submission" date="2020-06" db="EMBL/GenBank/DDBJ databases">
        <title>The yeast mating-type switching endonuclease HO is a domesticated member of an unorthodox homing genetic element family.</title>
        <authorList>
            <person name="Coughlan A.Y."/>
            <person name="Lombardi L."/>
            <person name="Braun-Galleani S."/>
            <person name="Martos A.R."/>
            <person name="Galeote V."/>
            <person name="Bigey F."/>
            <person name="Dequin S."/>
            <person name="Byrne K.P."/>
            <person name="Wolfe K.H."/>
        </authorList>
    </citation>
    <scope>NUCLEOTIDE SEQUENCE [LARGE SCALE GENOMIC DNA]</scope>
    <source>
        <strain evidence="5 6">CBS764</strain>
    </source>
</reference>
<evidence type="ECO:0000256" key="2">
    <source>
        <dbReference type="ARBA" id="ARBA00007045"/>
    </source>
</evidence>
<feature type="region of interest" description="Disordered" evidence="4">
    <location>
        <begin position="59"/>
        <end position="94"/>
    </location>
</feature>
<protein>
    <recommendedName>
        <fullName evidence="3">Stationary phase protein 4</fullName>
    </recommendedName>
</protein>
<dbReference type="RefSeq" id="XP_037137231.1">
    <property type="nucleotide sequence ID" value="XM_037281336.1"/>
</dbReference>
<dbReference type="OrthoDB" id="4067991at2759"/>
<dbReference type="GeneID" id="59323653"/>
<sequence length="122" mass="13729">MGFWDSFEVYNRKKHAKDVSMLGTNHSNLGQGQGKTGYMYSHEYYGPAKKKAMEESGIISEAGTADMRKSSVSSESSGESSTKLMMGEDQPHMVDISKLTQNEFKRLYEGMRKGEPDNRVNF</sequence>
<comment type="function">
    <text evidence="1">Stationary phase-essential protein not required for growth on nonfermentable carbon sources.</text>
</comment>
<evidence type="ECO:0000313" key="5">
    <source>
        <dbReference type="EMBL" id="QLL30556.1"/>
    </source>
</evidence>
<evidence type="ECO:0000256" key="3">
    <source>
        <dbReference type="ARBA" id="ARBA00020398"/>
    </source>
</evidence>
<keyword evidence="6" id="KW-1185">Reference proteome</keyword>
<proteinExistence type="inferred from homology"/>
<evidence type="ECO:0000313" key="6">
    <source>
        <dbReference type="Proteomes" id="UP000515788"/>
    </source>
</evidence>
<feature type="compositionally biased region" description="Low complexity" evidence="4">
    <location>
        <begin position="70"/>
        <end position="81"/>
    </location>
</feature>
<dbReference type="AlphaFoldDB" id="A0A7G3ZAM0"/>
<dbReference type="Proteomes" id="UP000515788">
    <property type="component" value="Chromosome 1"/>
</dbReference>
<evidence type="ECO:0000256" key="4">
    <source>
        <dbReference type="SAM" id="MobiDB-lite"/>
    </source>
</evidence>
<name>A0A7G3ZAM0_9SACH</name>
<dbReference type="EMBL" id="CP059246">
    <property type="protein sequence ID" value="QLL30556.1"/>
    <property type="molecule type" value="Genomic_DNA"/>
</dbReference>
<gene>
    <name evidence="5" type="ORF">HG536_0A03740</name>
</gene>